<accession>A0A1G7UPT7</accession>
<dbReference type="SUPFAM" id="SSF51905">
    <property type="entry name" value="FAD/NAD(P)-binding domain"/>
    <property type="match status" value="2"/>
</dbReference>
<dbReference type="OrthoDB" id="9778740at2"/>
<dbReference type="NCBIfam" id="NF040505">
    <property type="entry name" value="ArsO_flavin_mono"/>
    <property type="match status" value="1"/>
</dbReference>
<keyword evidence="1" id="KW-0560">Oxidoreductase</keyword>
<dbReference type="AlphaFoldDB" id="A0A1G7UPT7"/>
<evidence type="ECO:0000313" key="2">
    <source>
        <dbReference type="EMBL" id="SDG49129.1"/>
    </source>
</evidence>
<proteinExistence type="predicted"/>
<dbReference type="RefSeq" id="WP_093365240.1">
    <property type="nucleotide sequence ID" value="NZ_FNCW01000002.1"/>
</dbReference>
<dbReference type="EMBL" id="FNCW01000002">
    <property type="protein sequence ID" value="SDG49129.1"/>
    <property type="molecule type" value="Genomic_DNA"/>
</dbReference>
<gene>
    <name evidence="2" type="ORF">SAMN04488027_102189</name>
</gene>
<dbReference type="PRINTS" id="PR00469">
    <property type="entry name" value="PNDRDTASEII"/>
</dbReference>
<dbReference type="PROSITE" id="PS51257">
    <property type="entry name" value="PROKAR_LIPOPROTEIN"/>
    <property type="match status" value="1"/>
</dbReference>
<dbReference type="STRING" id="470826.SAMN04488027_102189"/>
<name>A0A1G7UPT7_9FLAO</name>
<dbReference type="Gene3D" id="3.50.50.60">
    <property type="entry name" value="FAD/NAD(P)-binding domain"/>
    <property type="match status" value="1"/>
</dbReference>
<organism evidence="2 3">
    <name type="scientific">Psychroflexus sediminis</name>
    <dbReference type="NCBI Taxonomy" id="470826"/>
    <lineage>
        <taxon>Bacteria</taxon>
        <taxon>Pseudomonadati</taxon>
        <taxon>Bacteroidota</taxon>
        <taxon>Flavobacteriia</taxon>
        <taxon>Flavobacteriales</taxon>
        <taxon>Flavobacteriaceae</taxon>
        <taxon>Psychroflexus</taxon>
    </lineage>
</organism>
<dbReference type="InterPro" id="IPR050982">
    <property type="entry name" value="Auxin_biosynth/cation_transpt"/>
</dbReference>
<keyword evidence="3" id="KW-1185">Reference proteome</keyword>
<dbReference type="Pfam" id="PF13738">
    <property type="entry name" value="Pyr_redox_3"/>
    <property type="match status" value="1"/>
</dbReference>
<evidence type="ECO:0000313" key="3">
    <source>
        <dbReference type="Proteomes" id="UP000199296"/>
    </source>
</evidence>
<dbReference type="GO" id="GO:0050660">
    <property type="term" value="F:flavin adenine dinucleotide binding"/>
    <property type="evidence" value="ECO:0007669"/>
    <property type="project" value="TreeGrafter"/>
</dbReference>
<dbReference type="PANTHER" id="PTHR43539">
    <property type="entry name" value="FLAVIN-BINDING MONOOXYGENASE-LIKE PROTEIN (AFU_ORTHOLOGUE AFUA_4G09220)"/>
    <property type="match status" value="1"/>
</dbReference>
<protein>
    <submittedName>
        <fullName evidence="2">Predicted flavoprotein CzcO associated with the cation diffusion facilitator CzcD</fullName>
    </submittedName>
</protein>
<reference evidence="2 3" key="1">
    <citation type="submission" date="2016-10" db="EMBL/GenBank/DDBJ databases">
        <authorList>
            <person name="de Groot N.N."/>
        </authorList>
    </citation>
    <scope>NUCLEOTIDE SEQUENCE [LARGE SCALE GENOMIC DNA]</scope>
    <source>
        <strain evidence="2 3">DSM 19803</strain>
    </source>
</reference>
<dbReference type="Proteomes" id="UP000199296">
    <property type="component" value="Unassembled WGS sequence"/>
</dbReference>
<sequence length="352" mass="38749">MTDKIYDVIIVGGGQSALACAFFLRRKELDYLILDDQDSCGGSWKQTWETLTLFSPPEHSSLPGWQMPESAGEFPTKAETIDYLCQYEDRYDFPITRPVKVRAISKGGDIFTLETTQGPFNSKAIISATGTFKNPFIPDVAGREKFEGEQLHSADFQSSGKFAGKKVVIVGEGNSGAQILAEVSKVAETFWGTKEAPQFLPDDVDGRVLFDMASAKYYAEKKGETYDSSKFNLGNIVMVPSVKEARKRHVLHSEGQLQSITEGGVIWENGAYQEADVIIWCTGFGYSTGFLKNLVSIDNKGKIPTDKTKAKEIDGLWLVGYGGWTGFASATLIGVGRYARQTVKEVSDYLKA</sequence>
<evidence type="ECO:0000256" key="1">
    <source>
        <dbReference type="ARBA" id="ARBA00023002"/>
    </source>
</evidence>
<dbReference type="PANTHER" id="PTHR43539:SF78">
    <property type="entry name" value="FLAVIN-CONTAINING MONOOXYGENASE"/>
    <property type="match status" value="1"/>
</dbReference>
<dbReference type="InterPro" id="IPR036188">
    <property type="entry name" value="FAD/NAD-bd_sf"/>
</dbReference>
<dbReference type="GO" id="GO:0004497">
    <property type="term" value="F:monooxygenase activity"/>
    <property type="evidence" value="ECO:0007669"/>
    <property type="project" value="TreeGrafter"/>
</dbReference>